<evidence type="ECO:0008006" key="4">
    <source>
        <dbReference type="Google" id="ProtNLM"/>
    </source>
</evidence>
<protein>
    <recommendedName>
        <fullName evidence="4">PDEase domain-containing protein</fullName>
    </recommendedName>
</protein>
<feature type="compositionally biased region" description="Basic and acidic residues" evidence="1">
    <location>
        <begin position="26"/>
        <end position="38"/>
    </location>
</feature>
<dbReference type="STRING" id="6290.A0A3P7W6T0"/>
<dbReference type="EMBL" id="UZAF01003877">
    <property type="protein sequence ID" value="VDO13228.1"/>
    <property type="molecule type" value="Genomic_DNA"/>
</dbReference>
<proteinExistence type="predicted"/>
<dbReference type="Proteomes" id="UP000268014">
    <property type="component" value="Unassembled WGS sequence"/>
</dbReference>
<evidence type="ECO:0000313" key="3">
    <source>
        <dbReference type="Proteomes" id="UP000268014"/>
    </source>
</evidence>
<accession>A0A3P7W6T0</accession>
<organism evidence="2 3">
    <name type="scientific">Haemonchus placei</name>
    <name type="common">Barber's pole worm</name>
    <dbReference type="NCBI Taxonomy" id="6290"/>
    <lineage>
        <taxon>Eukaryota</taxon>
        <taxon>Metazoa</taxon>
        <taxon>Ecdysozoa</taxon>
        <taxon>Nematoda</taxon>
        <taxon>Chromadorea</taxon>
        <taxon>Rhabditida</taxon>
        <taxon>Rhabditina</taxon>
        <taxon>Rhabditomorpha</taxon>
        <taxon>Strongyloidea</taxon>
        <taxon>Trichostrongylidae</taxon>
        <taxon>Haemonchus</taxon>
    </lineage>
</organism>
<keyword evidence="3" id="KW-1185">Reference proteome</keyword>
<evidence type="ECO:0000313" key="2">
    <source>
        <dbReference type="EMBL" id="VDO13228.1"/>
    </source>
</evidence>
<reference evidence="2 3" key="1">
    <citation type="submission" date="2018-11" db="EMBL/GenBank/DDBJ databases">
        <authorList>
            <consortium name="Pathogen Informatics"/>
        </authorList>
    </citation>
    <scope>NUCLEOTIDE SEQUENCE [LARGE SCALE GENOMIC DNA]</scope>
    <source>
        <strain evidence="2 3">MHpl1</strain>
    </source>
</reference>
<gene>
    <name evidence="2" type="ORF">HPLM_LOCUS2152</name>
</gene>
<evidence type="ECO:0000256" key="1">
    <source>
        <dbReference type="SAM" id="MobiDB-lite"/>
    </source>
</evidence>
<dbReference type="AlphaFoldDB" id="A0A3P7W6T0"/>
<name>A0A3P7W6T0_HAEPC</name>
<feature type="region of interest" description="Disordered" evidence="1">
    <location>
        <begin position="26"/>
        <end position="50"/>
    </location>
</feature>
<sequence length="50" mass="5841">MEIPTPWMKFLHDNKACWKERAAKEEEERKRAEAEKAALDNGEVQENGKP</sequence>